<evidence type="ECO:0000259" key="5">
    <source>
        <dbReference type="PROSITE" id="PS50076"/>
    </source>
</evidence>
<evidence type="ECO:0000313" key="7">
    <source>
        <dbReference type="Proteomes" id="UP000183365"/>
    </source>
</evidence>
<dbReference type="GO" id="GO:0051083">
    <property type="term" value="P:'de novo' cotranslational protein folding"/>
    <property type="evidence" value="ECO:0007669"/>
    <property type="project" value="EnsemblFungi"/>
</dbReference>
<evidence type="ECO:0000256" key="4">
    <source>
        <dbReference type="SAM" id="MobiDB-lite"/>
    </source>
</evidence>
<feature type="domain" description="J" evidence="5">
    <location>
        <begin position="98"/>
        <end position="171"/>
    </location>
</feature>
<dbReference type="InterPro" id="IPR042569">
    <property type="entry name" value="RAC_head_sf"/>
</dbReference>
<dbReference type="InterPro" id="IPR018253">
    <property type="entry name" value="DnaJ_domain_CS"/>
</dbReference>
<dbReference type="GO" id="GO:0101031">
    <property type="term" value="C:protein folding chaperone complex"/>
    <property type="evidence" value="ECO:0007669"/>
    <property type="project" value="EnsemblFungi"/>
</dbReference>
<dbReference type="Pfam" id="PF16717">
    <property type="entry name" value="RAC_head"/>
    <property type="match status" value="1"/>
</dbReference>
<dbReference type="GO" id="GO:0030544">
    <property type="term" value="F:Hsp70 protein binding"/>
    <property type="evidence" value="ECO:0007669"/>
    <property type="project" value="InterPro"/>
</dbReference>
<dbReference type="EMBL" id="FQNF01000009">
    <property type="protein sequence ID" value="SGZ38573.1"/>
    <property type="molecule type" value="Genomic_DNA"/>
</dbReference>
<dbReference type="Gene3D" id="1.10.8.840">
    <property type="entry name" value="Ribosome-associated complex head domain"/>
    <property type="match status" value="1"/>
</dbReference>
<dbReference type="InterPro" id="IPR044634">
    <property type="entry name" value="Zuotin/DnaJC2"/>
</dbReference>
<organism evidence="6 7">
    <name type="scientific">Hanseniaspora guilliermondii</name>
    <dbReference type="NCBI Taxonomy" id="56406"/>
    <lineage>
        <taxon>Eukaryota</taxon>
        <taxon>Fungi</taxon>
        <taxon>Dikarya</taxon>
        <taxon>Ascomycota</taxon>
        <taxon>Saccharomycotina</taxon>
        <taxon>Saccharomycetes</taxon>
        <taxon>Saccharomycodales</taxon>
        <taxon>Saccharomycodaceae</taxon>
        <taxon>Hanseniaspora</taxon>
    </lineage>
</organism>
<comment type="subcellular location">
    <subcellularLocation>
        <location evidence="1">Cytoplasm</location>
    </subcellularLocation>
</comment>
<dbReference type="GO" id="GO:0005840">
    <property type="term" value="C:ribosome"/>
    <property type="evidence" value="ECO:0007669"/>
    <property type="project" value="EnsemblFungi"/>
</dbReference>
<dbReference type="PROSITE" id="PS50076">
    <property type="entry name" value="DNAJ_2"/>
    <property type="match status" value="1"/>
</dbReference>
<evidence type="ECO:0000256" key="3">
    <source>
        <dbReference type="ARBA" id="ARBA00023186"/>
    </source>
</evidence>
<dbReference type="CDD" id="cd23953">
    <property type="entry name" value="zuotin_NTD"/>
    <property type="match status" value="1"/>
</dbReference>
<accession>A0A1L0CII0</accession>
<feature type="region of interest" description="Disordered" evidence="4">
    <location>
        <begin position="310"/>
        <end position="364"/>
    </location>
</feature>
<dbReference type="SUPFAM" id="SSF46565">
    <property type="entry name" value="Chaperone J-domain"/>
    <property type="match status" value="1"/>
</dbReference>
<dbReference type="VEuPathDB" id="FungiDB:HGUI_00773"/>
<dbReference type="Pfam" id="PF26185">
    <property type="entry name" value="Zuotin_N"/>
    <property type="match status" value="1"/>
</dbReference>
<dbReference type="InterPro" id="IPR001623">
    <property type="entry name" value="DnaJ_domain"/>
</dbReference>
<gene>
    <name evidence="6" type="ORF">HGUI_00773</name>
</gene>
<protein>
    <submittedName>
        <fullName evidence="6">Related to Zuotin</fullName>
    </submittedName>
</protein>
<feature type="compositionally biased region" description="Basic and acidic residues" evidence="4">
    <location>
        <begin position="313"/>
        <end position="337"/>
    </location>
</feature>
<dbReference type="GO" id="GO:0005829">
    <property type="term" value="C:cytosol"/>
    <property type="evidence" value="ECO:0007669"/>
    <property type="project" value="EnsemblFungi"/>
</dbReference>
<evidence type="ECO:0000256" key="1">
    <source>
        <dbReference type="ARBA" id="ARBA00004496"/>
    </source>
</evidence>
<keyword evidence="2" id="KW-0963">Cytoplasm</keyword>
<dbReference type="PROSITE" id="PS00636">
    <property type="entry name" value="DNAJ_1"/>
    <property type="match status" value="1"/>
</dbReference>
<dbReference type="GO" id="GO:0035556">
    <property type="term" value="P:intracellular signal transduction"/>
    <property type="evidence" value="ECO:0007669"/>
    <property type="project" value="EnsemblFungi"/>
</dbReference>
<keyword evidence="7" id="KW-1185">Reference proteome</keyword>
<dbReference type="PANTHER" id="PTHR43999:SF1">
    <property type="entry name" value="DNAJ HOMOLOG SUBFAMILY C MEMBER 2"/>
    <property type="match status" value="1"/>
</dbReference>
<evidence type="ECO:0000313" key="6">
    <source>
        <dbReference type="EMBL" id="SGZ38573.1"/>
    </source>
</evidence>
<dbReference type="Gene3D" id="1.10.287.110">
    <property type="entry name" value="DnaJ domain"/>
    <property type="match status" value="1"/>
</dbReference>
<reference evidence="7" key="1">
    <citation type="submission" date="2016-11" db="EMBL/GenBank/DDBJ databases">
        <authorList>
            <person name="Guldener U."/>
        </authorList>
    </citation>
    <scope>NUCLEOTIDE SEQUENCE [LARGE SCALE GENOMIC DNA]</scope>
</reference>
<evidence type="ECO:0000256" key="2">
    <source>
        <dbReference type="ARBA" id="ARBA00022490"/>
    </source>
</evidence>
<dbReference type="GO" id="GO:0006452">
    <property type="term" value="P:translational frameshifting"/>
    <property type="evidence" value="ECO:0007669"/>
    <property type="project" value="EnsemblFungi"/>
</dbReference>
<dbReference type="GO" id="GO:0006450">
    <property type="term" value="P:regulation of translational fidelity"/>
    <property type="evidence" value="ECO:0007669"/>
    <property type="project" value="EnsemblFungi"/>
</dbReference>
<dbReference type="AlphaFoldDB" id="A0A1L0CII0"/>
<name>A0A1L0CII0_9ASCO</name>
<dbReference type="Pfam" id="PF21884">
    <property type="entry name" value="ZUO1-like_ZHD"/>
    <property type="match status" value="1"/>
</dbReference>
<dbReference type="PANTHER" id="PTHR43999">
    <property type="entry name" value="DNAJ HOMOLOG SUBFAMILY C MEMBER 2"/>
    <property type="match status" value="1"/>
</dbReference>
<dbReference type="InterPro" id="IPR058871">
    <property type="entry name" value="Zuotin_N"/>
</dbReference>
<dbReference type="GO" id="GO:0006364">
    <property type="term" value="P:rRNA processing"/>
    <property type="evidence" value="ECO:0007669"/>
    <property type="project" value="EnsemblFungi"/>
</dbReference>
<dbReference type="GO" id="GO:0005730">
    <property type="term" value="C:nucleolus"/>
    <property type="evidence" value="ECO:0007669"/>
    <property type="project" value="EnsemblFungi"/>
</dbReference>
<proteinExistence type="predicted"/>
<dbReference type="InterPro" id="IPR032003">
    <property type="entry name" value="RAC_head"/>
</dbReference>
<dbReference type="Pfam" id="PF00226">
    <property type="entry name" value="DnaJ"/>
    <property type="match status" value="1"/>
</dbReference>
<dbReference type="OrthoDB" id="1690618at2759"/>
<dbReference type="GO" id="GO:0043022">
    <property type="term" value="F:ribosome binding"/>
    <property type="evidence" value="ECO:0007669"/>
    <property type="project" value="EnsemblFungi"/>
</dbReference>
<dbReference type="Proteomes" id="UP000183365">
    <property type="component" value="Unassembled WGS sequence"/>
</dbReference>
<sequence>MSTQFFPPVSDNSVKVSNLKLSIQKKKVEPIGENFVHHAQRAIRNHTFSEYDEILAEKQRAHTAANTKAVDPDEALFDEKIEDESMFSIEAKDWKTADLYMAMGLSKLRYKATPEQIIKAHRRQVLMYHPDKTSAATNGASLKQDSIFKIIQKAFEVLTNDTKRKQYDSCDPKADVLPPKVGSKYDFFEAFGPVFESEARFSKKPYNVSLGDANSTKEEVEKFYAYWNRFDSWRTFEFLDEDVPDDSSNRDHKRYIEKKNKAARDKKKTLDNSRLAKLVERAFNEDPRVKSFKEAEKKAKEQKKWEAGAAARAEAEAKAKAEEEAKAKAEEEAKMAADSKLNAKKAKEAAKSAKKKNKRAIRSAGKDHAYFGDASKEEEIDAQLSTIVEALNDEQLVAVAAKMSGDAASAKAALQEVAKELSAAKSVAESSVSYFL</sequence>
<dbReference type="InterPro" id="IPR036869">
    <property type="entry name" value="J_dom_sf"/>
</dbReference>
<dbReference type="CDD" id="cd06257">
    <property type="entry name" value="DnaJ"/>
    <property type="match status" value="1"/>
</dbReference>
<keyword evidence="3" id="KW-0143">Chaperone</keyword>
<feature type="compositionally biased region" description="Basic residues" evidence="4">
    <location>
        <begin position="352"/>
        <end position="361"/>
    </location>
</feature>
<dbReference type="SMART" id="SM00271">
    <property type="entry name" value="DnaJ"/>
    <property type="match status" value="1"/>
</dbReference>
<dbReference type="GO" id="GO:0000054">
    <property type="term" value="P:ribosomal subunit export from nucleus"/>
    <property type="evidence" value="ECO:0007669"/>
    <property type="project" value="EnsemblFungi"/>
</dbReference>
<dbReference type="InterPro" id="IPR054076">
    <property type="entry name" value="ZUO1-like_ZHD"/>
</dbReference>
<dbReference type="GO" id="GO:0003713">
    <property type="term" value="F:transcription coactivator activity"/>
    <property type="evidence" value="ECO:0007669"/>
    <property type="project" value="EnsemblFungi"/>
</dbReference>